<sequence>MTHIHGTARNQALSTQGGQPFSVQGGKVIYIKVHKLLGDDLAEVSANGQRFLAKLETPLNAGERQWVEVKQTKTGLSLRLIPSLQEDGESMASKLLHHLSISTDDKEMTNLVTDLVKNKVPIHKDMLEFAGKHVTGKDAAVKLKIIMEMARRNMPFTDRIFLSMKAGEKGDFISMLDTLSLKLNEMGEVSTLQLIRKLQEPLRRNISENLVIKALTGLADSSQTYANRLGHFDVLKSLGFISNETVMHQWKEGLAGMILERVTSDREGKVLTMAATEGIRSGQNPVSSANESGQESTKSTFSLINKWMDTLSGTGTHLQGREEETPEAAAKQLVGLAGKEKLVEMNFTRLEQMWGKGVPASNQEKIFQMLHHQTVLDLTEQLKGDELAKVLKRVIGDFGITYEAHLHKGYETQGQTLKEHLIGLSQHHPASDIRQLADDIVLKMNHQVLHSQDPSPLLTIVQQFPMYLFGRNTDITIQWTGKEKEKGVIDGDYCRVLFYLNMKELDETLIDMQVQHRVISLTIWNDHPAVEALSQPLIPDLKKGLENLDYQLSAVKVKKPDKHENLSEKFLGDVSNRTFSGVDVKI</sequence>
<organism evidence="1 2">
    <name type="scientific">Rossellomorea vietnamensis</name>
    <dbReference type="NCBI Taxonomy" id="218284"/>
    <lineage>
        <taxon>Bacteria</taxon>
        <taxon>Bacillati</taxon>
        <taxon>Bacillota</taxon>
        <taxon>Bacilli</taxon>
        <taxon>Bacillales</taxon>
        <taxon>Bacillaceae</taxon>
        <taxon>Rossellomorea</taxon>
    </lineage>
</organism>
<dbReference type="PATRIC" id="fig|218284.4.peg.101"/>
<accession>A0A0P6WKA2</accession>
<name>A0A0P6WKA2_9BACI</name>
<comment type="caution">
    <text evidence="1">The sequence shown here is derived from an EMBL/GenBank/DDBJ whole genome shotgun (WGS) entry which is preliminary data.</text>
</comment>
<dbReference type="AlphaFoldDB" id="A0A0P6WKA2"/>
<dbReference type="Proteomes" id="UP000050398">
    <property type="component" value="Unassembled WGS sequence"/>
</dbReference>
<evidence type="ECO:0000313" key="2">
    <source>
        <dbReference type="Proteomes" id="UP000050398"/>
    </source>
</evidence>
<protein>
    <submittedName>
        <fullName evidence="1">Uncharacterized protein</fullName>
    </submittedName>
</protein>
<evidence type="ECO:0000313" key="1">
    <source>
        <dbReference type="EMBL" id="KPL61148.1"/>
    </source>
</evidence>
<proteinExistence type="predicted"/>
<dbReference type="OrthoDB" id="2351076at2"/>
<dbReference type="RefSeq" id="WP_060669768.1">
    <property type="nucleotide sequence ID" value="NZ_LIXZ01000001.1"/>
</dbReference>
<gene>
    <name evidence="1" type="ORF">AM506_00490</name>
</gene>
<dbReference type="EMBL" id="LIXZ01000001">
    <property type="protein sequence ID" value="KPL61148.1"/>
    <property type="molecule type" value="Genomic_DNA"/>
</dbReference>
<reference evidence="1 2" key="1">
    <citation type="submission" date="2015-08" db="EMBL/GenBank/DDBJ databases">
        <title>Draft Genome Sequence of Bacillus vietnamensis UCD-SED5.</title>
        <authorList>
            <person name="Lee R.D."/>
            <person name="Jospin G."/>
            <person name="Lang J.M."/>
            <person name="Coil D.A."/>
            <person name="Eisen J.A."/>
        </authorList>
    </citation>
    <scope>NUCLEOTIDE SEQUENCE [LARGE SCALE GENOMIC DNA]</scope>
    <source>
        <strain evidence="1 2">UCD-SED5</strain>
    </source>
</reference>